<comment type="caution">
    <text evidence="6">The sequence shown here is derived from an EMBL/GenBank/DDBJ whole genome shotgun (WGS) entry which is preliminary data.</text>
</comment>
<keyword evidence="3" id="KW-0804">Transcription</keyword>
<keyword evidence="2 6" id="KW-0238">DNA-binding</keyword>
<dbReference type="GO" id="GO:0043565">
    <property type="term" value="F:sequence-specific DNA binding"/>
    <property type="evidence" value="ECO:0007669"/>
    <property type="project" value="InterPro"/>
</dbReference>
<dbReference type="Gene3D" id="1.10.10.60">
    <property type="entry name" value="Homeodomain-like"/>
    <property type="match status" value="1"/>
</dbReference>
<evidence type="ECO:0000313" key="7">
    <source>
        <dbReference type="Proteomes" id="UP000638648"/>
    </source>
</evidence>
<feature type="region of interest" description="Disordered" evidence="4">
    <location>
        <begin position="242"/>
        <end position="269"/>
    </location>
</feature>
<dbReference type="Pfam" id="PF02311">
    <property type="entry name" value="AraC_binding"/>
    <property type="match status" value="1"/>
</dbReference>
<evidence type="ECO:0000313" key="6">
    <source>
        <dbReference type="EMBL" id="MBE1612099.1"/>
    </source>
</evidence>
<name>A0A927N4T0_9ACTN</name>
<dbReference type="EMBL" id="JADBEM010000001">
    <property type="protein sequence ID" value="MBE1612099.1"/>
    <property type="molecule type" value="Genomic_DNA"/>
</dbReference>
<evidence type="ECO:0000256" key="4">
    <source>
        <dbReference type="SAM" id="MobiDB-lite"/>
    </source>
</evidence>
<dbReference type="GO" id="GO:0003700">
    <property type="term" value="F:DNA-binding transcription factor activity"/>
    <property type="evidence" value="ECO:0007669"/>
    <property type="project" value="InterPro"/>
</dbReference>
<sequence length="269" mass="29083">MSDTGGSEPTGTPTLLGAGIYVGQPGRGFPLHSHGSWELVYYASGRARCSIGPRWYDATPGTVLLTPPDTPHAELTTGGYTNRHVQVRAPADWPWPRIGFDGGDRRLGRVFDALVHESSQPNPDREAMAALLLAELDILLRRAGVSTEVAPGERLVAQAERLVEERFAERVRLAEIARELGVSPSALRAYFARFRGTTLRAHLHGVRLRHALGYLRNSTLTLQAIAELTGYDSVSHLSRHVKAATGSSPGGLRPPRGEEPHVAATGVQP</sequence>
<dbReference type="InterPro" id="IPR009057">
    <property type="entry name" value="Homeodomain-like_sf"/>
</dbReference>
<dbReference type="InterPro" id="IPR018060">
    <property type="entry name" value="HTH_AraC"/>
</dbReference>
<dbReference type="AlphaFoldDB" id="A0A927N4T0"/>
<dbReference type="Proteomes" id="UP000638648">
    <property type="component" value="Unassembled WGS sequence"/>
</dbReference>
<evidence type="ECO:0000256" key="3">
    <source>
        <dbReference type="ARBA" id="ARBA00023163"/>
    </source>
</evidence>
<dbReference type="PROSITE" id="PS00041">
    <property type="entry name" value="HTH_ARAC_FAMILY_1"/>
    <property type="match status" value="1"/>
</dbReference>
<dbReference type="PROSITE" id="PS01124">
    <property type="entry name" value="HTH_ARAC_FAMILY_2"/>
    <property type="match status" value="1"/>
</dbReference>
<proteinExistence type="predicted"/>
<evidence type="ECO:0000259" key="5">
    <source>
        <dbReference type="PROSITE" id="PS01124"/>
    </source>
</evidence>
<dbReference type="InterPro" id="IPR014710">
    <property type="entry name" value="RmlC-like_jellyroll"/>
</dbReference>
<dbReference type="InterPro" id="IPR018062">
    <property type="entry name" value="HTH_AraC-typ_CS"/>
</dbReference>
<dbReference type="PANTHER" id="PTHR46796">
    <property type="entry name" value="HTH-TYPE TRANSCRIPTIONAL ACTIVATOR RHAS-RELATED"/>
    <property type="match status" value="1"/>
</dbReference>
<dbReference type="SUPFAM" id="SSF51182">
    <property type="entry name" value="RmlC-like cupins"/>
    <property type="match status" value="1"/>
</dbReference>
<dbReference type="InterPro" id="IPR011051">
    <property type="entry name" value="RmlC_Cupin_sf"/>
</dbReference>
<keyword evidence="7" id="KW-1185">Reference proteome</keyword>
<accession>A0A927N4T0</accession>
<gene>
    <name evidence="6" type="ORF">HEB94_008947</name>
</gene>
<protein>
    <submittedName>
        <fullName evidence="6">AraC-like DNA-binding protein</fullName>
    </submittedName>
</protein>
<dbReference type="Pfam" id="PF12833">
    <property type="entry name" value="HTH_18"/>
    <property type="match status" value="1"/>
</dbReference>
<evidence type="ECO:0000256" key="2">
    <source>
        <dbReference type="ARBA" id="ARBA00023125"/>
    </source>
</evidence>
<evidence type="ECO:0000256" key="1">
    <source>
        <dbReference type="ARBA" id="ARBA00023015"/>
    </source>
</evidence>
<dbReference type="SMART" id="SM00342">
    <property type="entry name" value="HTH_ARAC"/>
    <property type="match status" value="1"/>
</dbReference>
<dbReference type="InterPro" id="IPR003313">
    <property type="entry name" value="AraC-bd"/>
</dbReference>
<reference evidence="6" key="1">
    <citation type="submission" date="2020-10" db="EMBL/GenBank/DDBJ databases">
        <title>Sequencing the genomes of 1000 actinobacteria strains.</title>
        <authorList>
            <person name="Klenk H.-P."/>
        </authorList>
    </citation>
    <scope>NUCLEOTIDE SEQUENCE</scope>
    <source>
        <strain evidence="6">DSM 45354</strain>
    </source>
</reference>
<dbReference type="Gene3D" id="2.60.120.10">
    <property type="entry name" value="Jelly Rolls"/>
    <property type="match status" value="1"/>
</dbReference>
<dbReference type="SUPFAM" id="SSF46689">
    <property type="entry name" value="Homeodomain-like"/>
    <property type="match status" value="2"/>
</dbReference>
<dbReference type="InterPro" id="IPR050204">
    <property type="entry name" value="AraC_XylS_family_regulators"/>
</dbReference>
<dbReference type="RefSeq" id="WP_192755208.1">
    <property type="nucleotide sequence ID" value="NZ_BAABJL010000222.1"/>
</dbReference>
<feature type="domain" description="HTH araC/xylS-type" evidence="5">
    <location>
        <begin position="157"/>
        <end position="255"/>
    </location>
</feature>
<keyword evidence="1" id="KW-0805">Transcription regulation</keyword>
<organism evidence="6 7">
    <name type="scientific">Actinopolymorpha pittospori</name>
    <dbReference type="NCBI Taxonomy" id="648752"/>
    <lineage>
        <taxon>Bacteria</taxon>
        <taxon>Bacillati</taxon>
        <taxon>Actinomycetota</taxon>
        <taxon>Actinomycetes</taxon>
        <taxon>Propionibacteriales</taxon>
        <taxon>Actinopolymorphaceae</taxon>
        <taxon>Actinopolymorpha</taxon>
    </lineage>
</organism>